<evidence type="ECO:0000256" key="2">
    <source>
        <dbReference type="ARBA" id="ARBA00022618"/>
    </source>
</evidence>
<dbReference type="AlphaFoldDB" id="A0A369KBB7"/>
<dbReference type="GO" id="GO:0070979">
    <property type="term" value="P:protein K11-linked ubiquitination"/>
    <property type="evidence" value="ECO:0007669"/>
    <property type="project" value="TreeGrafter"/>
</dbReference>
<accession>A0A369KBB7</accession>
<proteinExistence type="inferred from homology"/>
<evidence type="ECO:0000256" key="4">
    <source>
        <dbReference type="ARBA" id="ARBA00022786"/>
    </source>
</evidence>
<keyword evidence="3" id="KW-0498">Mitosis</keyword>
<evidence type="ECO:0000256" key="1">
    <source>
        <dbReference type="ARBA" id="ARBA00006762"/>
    </source>
</evidence>
<dbReference type="PANTHER" id="PTHR12936:SF0">
    <property type="entry name" value="ANAPHASE-PROMOTING COMPLEX SUBUNIT 10"/>
    <property type="match status" value="1"/>
</dbReference>
<keyword evidence="4" id="KW-0833">Ubl conjugation pathway</keyword>
<evidence type="ECO:0000313" key="7">
    <source>
        <dbReference type="EMBL" id="RDB29093.1"/>
    </source>
</evidence>
<dbReference type="SMART" id="SM01337">
    <property type="entry name" value="APC10"/>
    <property type="match status" value="1"/>
</dbReference>
<feature type="domain" description="DOC" evidence="6">
    <location>
        <begin position="25"/>
        <end position="210"/>
    </location>
</feature>
<dbReference type="FunCoup" id="A0A369KBB7">
    <property type="interactions" value="373"/>
</dbReference>
<dbReference type="InterPro" id="IPR016901">
    <property type="entry name" value="APC10/Doc1"/>
</dbReference>
<comment type="similarity">
    <text evidence="1">Belongs to the APC10 family.</text>
</comment>
<dbReference type="GO" id="GO:0005680">
    <property type="term" value="C:anaphase-promoting complex"/>
    <property type="evidence" value="ECO:0007669"/>
    <property type="project" value="InterPro"/>
</dbReference>
<keyword evidence="2" id="KW-0132">Cell division</keyword>
<dbReference type="SUPFAM" id="SSF49785">
    <property type="entry name" value="Galactose-binding domain-like"/>
    <property type="match status" value="1"/>
</dbReference>
<organism evidence="7 8">
    <name type="scientific">Hypsizygus marmoreus</name>
    <name type="common">White beech mushroom</name>
    <name type="synonym">Agaricus marmoreus</name>
    <dbReference type="NCBI Taxonomy" id="39966"/>
    <lineage>
        <taxon>Eukaryota</taxon>
        <taxon>Fungi</taxon>
        <taxon>Dikarya</taxon>
        <taxon>Basidiomycota</taxon>
        <taxon>Agaricomycotina</taxon>
        <taxon>Agaricomycetes</taxon>
        <taxon>Agaricomycetidae</taxon>
        <taxon>Agaricales</taxon>
        <taxon>Tricholomatineae</taxon>
        <taxon>Lyophyllaceae</taxon>
        <taxon>Hypsizygus</taxon>
    </lineage>
</organism>
<dbReference type="InterPro" id="IPR004939">
    <property type="entry name" value="APC_su10/DOC_dom"/>
</dbReference>
<sequence>MVPKDARCETTYRKFCNGTQYPPARHLSAHFPFSTLPAPPDSSFPWPDISSRGKWSVSSHKLGFGAECLLDDDPRTFWHSEGPQPHFITVEFSRKVAIQKLSLCLSIKQDDSYTPATLTIRAGNGPGDLQDVRIVNFNRPEGWITFDVGVRRRRWAVNAYVLQVEVTANYLNGKDTHIRGLRILGPTEDEATDEDYFAFRSLPYTINHSVALVISVYKCSLSIPNAVHSPDPRSSETMFRLLELLIKEDVFCVITRTTGAK</sequence>
<dbReference type="STRING" id="39966.A0A369KBB7"/>
<evidence type="ECO:0000259" key="6">
    <source>
        <dbReference type="PROSITE" id="PS51284"/>
    </source>
</evidence>
<keyword evidence="8" id="KW-1185">Reference proteome</keyword>
<gene>
    <name evidence="7" type="primary">APC10_1</name>
    <name evidence="7" type="ORF">Hypma_014799</name>
</gene>
<dbReference type="Pfam" id="PF03256">
    <property type="entry name" value="ANAPC10"/>
    <property type="match status" value="1"/>
</dbReference>
<dbReference type="PROSITE" id="PS51284">
    <property type="entry name" value="DOC"/>
    <property type="match status" value="1"/>
</dbReference>
<reference evidence="7" key="1">
    <citation type="submission" date="2018-04" db="EMBL/GenBank/DDBJ databases">
        <title>Whole genome sequencing of Hypsizygus marmoreus.</title>
        <authorList>
            <person name="Choi I.-G."/>
            <person name="Min B."/>
            <person name="Kim J.-G."/>
            <person name="Kim S."/>
            <person name="Oh Y.-L."/>
            <person name="Kong W.-S."/>
            <person name="Park H."/>
            <person name="Jeong J."/>
            <person name="Song E.-S."/>
        </authorList>
    </citation>
    <scope>NUCLEOTIDE SEQUENCE [LARGE SCALE GENOMIC DNA]</scope>
    <source>
        <strain evidence="7">51987-8</strain>
    </source>
</reference>
<dbReference type="CDD" id="cd08366">
    <property type="entry name" value="APC10"/>
    <property type="match status" value="1"/>
</dbReference>
<evidence type="ECO:0000256" key="5">
    <source>
        <dbReference type="ARBA" id="ARBA00023306"/>
    </source>
</evidence>
<dbReference type="GO" id="GO:0031145">
    <property type="term" value="P:anaphase-promoting complex-dependent catabolic process"/>
    <property type="evidence" value="ECO:0007669"/>
    <property type="project" value="InterPro"/>
</dbReference>
<dbReference type="Gene3D" id="2.60.120.260">
    <property type="entry name" value="Galactose-binding domain-like"/>
    <property type="match status" value="1"/>
</dbReference>
<keyword evidence="5" id="KW-0131">Cell cycle</keyword>
<dbReference type="PANTHER" id="PTHR12936">
    <property type="entry name" value="ANAPHASE-PROMOTING COMPLEX 10"/>
    <property type="match status" value="1"/>
</dbReference>
<dbReference type="EMBL" id="LUEZ02000010">
    <property type="protein sequence ID" value="RDB29093.1"/>
    <property type="molecule type" value="Genomic_DNA"/>
</dbReference>
<dbReference type="OrthoDB" id="24948at2759"/>
<dbReference type="InterPro" id="IPR008979">
    <property type="entry name" value="Galactose-bd-like_sf"/>
</dbReference>
<evidence type="ECO:0000313" key="8">
    <source>
        <dbReference type="Proteomes" id="UP000076154"/>
    </source>
</evidence>
<protein>
    <submittedName>
        <fullName evidence="7">Anaphase-promoting complex subunit 10</fullName>
    </submittedName>
</protein>
<dbReference type="InParanoid" id="A0A369KBB7"/>
<dbReference type="GO" id="GO:0051301">
    <property type="term" value="P:cell division"/>
    <property type="evidence" value="ECO:0007669"/>
    <property type="project" value="UniProtKB-KW"/>
</dbReference>
<evidence type="ECO:0000256" key="3">
    <source>
        <dbReference type="ARBA" id="ARBA00022776"/>
    </source>
</evidence>
<dbReference type="Proteomes" id="UP000076154">
    <property type="component" value="Unassembled WGS sequence"/>
</dbReference>
<comment type="caution">
    <text evidence="7">The sequence shown here is derived from an EMBL/GenBank/DDBJ whole genome shotgun (WGS) entry which is preliminary data.</text>
</comment>
<name>A0A369KBB7_HYPMA</name>